<keyword evidence="1" id="KW-0472">Membrane</keyword>
<sequence>MDLMLKVVFQILKHMNIKRHKNIIIFIAIVVIIMSFFGFKKEKIFLIVYTHKSFLNECIKNQTYEKASKIIGIKKITPYSLRNKEKFVDFYCSGSGLVPNSVYYGFYYISNDRPLGFQAKSVEFKSDGDGWRWEEKWENPNSDNWMYTEKITDNWYYYEAGF</sequence>
<reference evidence="3" key="1">
    <citation type="submission" date="2016-12" db="EMBL/GenBank/DDBJ databases">
        <authorList>
            <person name="Varghese N."/>
            <person name="Submissions S."/>
        </authorList>
    </citation>
    <scope>NUCLEOTIDE SEQUENCE [LARGE SCALE GENOMIC DNA]</scope>
    <source>
        <strain evidence="3">DSM 11544</strain>
    </source>
</reference>
<gene>
    <name evidence="2" type="ORF">SAMN02745215_05335</name>
</gene>
<evidence type="ECO:0000313" key="2">
    <source>
        <dbReference type="EMBL" id="SHN88440.1"/>
    </source>
</evidence>
<keyword evidence="1" id="KW-1133">Transmembrane helix</keyword>
<organism evidence="2 3">
    <name type="scientific">Desulfitobacterium chlororespirans DSM 11544</name>
    <dbReference type="NCBI Taxonomy" id="1121395"/>
    <lineage>
        <taxon>Bacteria</taxon>
        <taxon>Bacillati</taxon>
        <taxon>Bacillota</taxon>
        <taxon>Clostridia</taxon>
        <taxon>Eubacteriales</taxon>
        <taxon>Desulfitobacteriaceae</taxon>
        <taxon>Desulfitobacterium</taxon>
    </lineage>
</organism>
<keyword evidence="3" id="KW-1185">Reference proteome</keyword>
<keyword evidence="1" id="KW-0812">Transmembrane</keyword>
<dbReference type="STRING" id="1121395.SAMN02745215_05335"/>
<name>A0A1M7UZV4_9FIRM</name>
<dbReference type="Proteomes" id="UP000184010">
    <property type="component" value="Unassembled WGS sequence"/>
</dbReference>
<dbReference type="EMBL" id="FRDN01000026">
    <property type="protein sequence ID" value="SHN88440.1"/>
    <property type="molecule type" value="Genomic_DNA"/>
</dbReference>
<dbReference type="AlphaFoldDB" id="A0A1M7UZV4"/>
<evidence type="ECO:0000313" key="3">
    <source>
        <dbReference type="Proteomes" id="UP000184010"/>
    </source>
</evidence>
<evidence type="ECO:0000256" key="1">
    <source>
        <dbReference type="SAM" id="Phobius"/>
    </source>
</evidence>
<protein>
    <submittedName>
        <fullName evidence="2">Uncharacterized protein</fullName>
    </submittedName>
</protein>
<feature type="transmembrane region" description="Helical" evidence="1">
    <location>
        <begin position="21"/>
        <end position="39"/>
    </location>
</feature>
<proteinExistence type="predicted"/>
<accession>A0A1M7UZV4</accession>